<keyword evidence="2" id="KW-0805">Transcription regulation</keyword>
<evidence type="ECO:0000256" key="4">
    <source>
        <dbReference type="ARBA" id="ARBA00023163"/>
    </source>
</evidence>
<dbReference type="Proteomes" id="UP000054683">
    <property type="component" value="Unassembled WGS sequence"/>
</dbReference>
<keyword evidence="4" id="KW-0804">Transcription</keyword>
<keyword evidence="3" id="KW-0238">DNA-binding</keyword>
<feature type="domain" description="HTH lysR-type" evidence="5">
    <location>
        <begin position="33"/>
        <end position="88"/>
    </location>
</feature>
<dbReference type="OrthoDB" id="9803735at2"/>
<dbReference type="EMBL" id="FCOK02000044">
    <property type="protein sequence ID" value="SAL52871.1"/>
    <property type="molecule type" value="Genomic_DNA"/>
</dbReference>
<gene>
    <name evidence="6" type="ORF">AWB69_05502</name>
</gene>
<dbReference type="PANTHER" id="PTHR30126:SF94">
    <property type="entry name" value="LYSR FAMILY TRANSCRIPTIONAL REGULATOR"/>
    <property type="match status" value="1"/>
</dbReference>
<dbReference type="InterPro" id="IPR000847">
    <property type="entry name" value="LysR_HTH_N"/>
</dbReference>
<protein>
    <submittedName>
        <fullName evidence="6">LysR family transcriptional regulator</fullName>
    </submittedName>
</protein>
<proteinExistence type="inferred from homology"/>
<sequence>MSGLSTSTFTIRQKNANVKRTFFILSRSFFYMIRYLKTFLVAAELESFSAAGAKLGLTQSAVSIQMKQLEADLGCLLFQRSGKAVQLSDRGRAMLIQIRHVVDMYDALKIQATELVPETIGLGAISTVQSSLLPGILRKFKERCPHARINICPGTSAELLAKVDSRELDMAVMIKPHFGIPSDLEWMPLIDDIFVAIAASSVKEPMDEWASQLPFIRYDRRSFGGRIVDRFLRRHKILIREGMELDEPNIIVKMVAQGLGWSIIPAALLDVPSVSSIQTAELPGNPVCRNIGLLIRPPVAEASAIRVLVNQFEDTVRLLDI</sequence>
<dbReference type="GO" id="GO:0003700">
    <property type="term" value="F:DNA-binding transcription factor activity"/>
    <property type="evidence" value="ECO:0007669"/>
    <property type="project" value="InterPro"/>
</dbReference>
<dbReference type="Pfam" id="PF03466">
    <property type="entry name" value="LysR_substrate"/>
    <property type="match status" value="1"/>
</dbReference>
<evidence type="ECO:0000313" key="6">
    <source>
        <dbReference type="EMBL" id="SAL52871.1"/>
    </source>
</evidence>
<evidence type="ECO:0000313" key="7">
    <source>
        <dbReference type="Proteomes" id="UP000054683"/>
    </source>
</evidence>
<evidence type="ECO:0000256" key="3">
    <source>
        <dbReference type="ARBA" id="ARBA00023125"/>
    </source>
</evidence>
<dbReference type="Gene3D" id="3.40.190.10">
    <property type="entry name" value="Periplasmic binding protein-like II"/>
    <property type="match status" value="2"/>
</dbReference>
<evidence type="ECO:0000259" key="5">
    <source>
        <dbReference type="PROSITE" id="PS50931"/>
    </source>
</evidence>
<dbReference type="InterPro" id="IPR036390">
    <property type="entry name" value="WH_DNA-bd_sf"/>
</dbReference>
<dbReference type="InterPro" id="IPR036388">
    <property type="entry name" value="WH-like_DNA-bd_sf"/>
</dbReference>
<organism evidence="6 7">
    <name type="scientific">Caballeronia udeis</name>
    <dbReference type="NCBI Taxonomy" id="1232866"/>
    <lineage>
        <taxon>Bacteria</taxon>
        <taxon>Pseudomonadati</taxon>
        <taxon>Pseudomonadota</taxon>
        <taxon>Betaproteobacteria</taxon>
        <taxon>Burkholderiales</taxon>
        <taxon>Burkholderiaceae</taxon>
        <taxon>Caballeronia</taxon>
    </lineage>
</organism>
<dbReference type="Pfam" id="PF00126">
    <property type="entry name" value="HTH_1"/>
    <property type="match status" value="1"/>
</dbReference>
<dbReference type="Gene3D" id="1.10.10.10">
    <property type="entry name" value="Winged helix-like DNA-binding domain superfamily/Winged helix DNA-binding domain"/>
    <property type="match status" value="1"/>
</dbReference>
<dbReference type="PANTHER" id="PTHR30126">
    <property type="entry name" value="HTH-TYPE TRANSCRIPTIONAL REGULATOR"/>
    <property type="match status" value="1"/>
</dbReference>
<evidence type="ECO:0000256" key="2">
    <source>
        <dbReference type="ARBA" id="ARBA00023015"/>
    </source>
</evidence>
<dbReference type="GO" id="GO:0000976">
    <property type="term" value="F:transcription cis-regulatory region binding"/>
    <property type="evidence" value="ECO:0007669"/>
    <property type="project" value="TreeGrafter"/>
</dbReference>
<dbReference type="PRINTS" id="PR00039">
    <property type="entry name" value="HTHLYSR"/>
</dbReference>
<dbReference type="SUPFAM" id="SSF46785">
    <property type="entry name" value="Winged helix' DNA-binding domain"/>
    <property type="match status" value="1"/>
</dbReference>
<reference evidence="6 7" key="1">
    <citation type="submission" date="2016-01" db="EMBL/GenBank/DDBJ databases">
        <authorList>
            <person name="Oliw E.H."/>
        </authorList>
    </citation>
    <scope>NUCLEOTIDE SEQUENCE [LARGE SCALE GENOMIC DNA]</scope>
    <source>
        <strain evidence="6">LMG 27134</strain>
    </source>
</reference>
<accession>A0A158I9T5</accession>
<evidence type="ECO:0000256" key="1">
    <source>
        <dbReference type="ARBA" id="ARBA00009437"/>
    </source>
</evidence>
<dbReference type="RefSeq" id="WP_082913607.1">
    <property type="nucleotide sequence ID" value="NZ_FCOK02000044.1"/>
</dbReference>
<comment type="similarity">
    <text evidence="1">Belongs to the LysR transcriptional regulatory family.</text>
</comment>
<name>A0A158I9T5_9BURK</name>
<dbReference type="AlphaFoldDB" id="A0A158I9T5"/>
<dbReference type="PROSITE" id="PS50931">
    <property type="entry name" value="HTH_LYSR"/>
    <property type="match status" value="1"/>
</dbReference>
<dbReference type="InterPro" id="IPR005119">
    <property type="entry name" value="LysR_subst-bd"/>
</dbReference>
<dbReference type="SUPFAM" id="SSF53850">
    <property type="entry name" value="Periplasmic binding protein-like II"/>
    <property type="match status" value="1"/>
</dbReference>